<evidence type="ECO:0000259" key="1">
    <source>
        <dbReference type="Pfam" id="PF01638"/>
    </source>
</evidence>
<sequence length="97" mass="11443">MPELNLDNTDERRRHLDIPLMKLDEKYTLTILYVLRNGPIQKTDLINIVASSSDTVKKRVDHLVEEGLVQEVRENQRPFRKMVRLTEKGKRISCWVV</sequence>
<evidence type="ECO:0000313" key="3">
    <source>
        <dbReference type="Proteomes" id="UP000273278"/>
    </source>
</evidence>
<dbReference type="SUPFAM" id="SSF46785">
    <property type="entry name" value="Winged helix' DNA-binding domain"/>
    <property type="match status" value="1"/>
</dbReference>
<protein>
    <recommendedName>
        <fullName evidence="1">HTH hxlR-type domain-containing protein</fullName>
    </recommendedName>
</protein>
<dbReference type="Pfam" id="PF01638">
    <property type="entry name" value="HxlR"/>
    <property type="match status" value="1"/>
</dbReference>
<dbReference type="Proteomes" id="UP000273278">
    <property type="component" value="Chromosome"/>
</dbReference>
<dbReference type="EMBL" id="CP017686">
    <property type="protein sequence ID" value="AYQ55648.1"/>
    <property type="molecule type" value="Genomic_DNA"/>
</dbReference>
<feature type="domain" description="HTH hxlR-type" evidence="1">
    <location>
        <begin position="23"/>
        <end position="93"/>
    </location>
</feature>
<gene>
    <name evidence="2" type="ORF">BKD89_07575</name>
</gene>
<dbReference type="RefSeq" id="WP_022532064.1">
    <property type="nucleotide sequence ID" value="NZ_CAYARO010000001.1"/>
</dbReference>
<dbReference type="GeneID" id="41322313"/>
<evidence type="ECO:0000313" key="2">
    <source>
        <dbReference type="EMBL" id="AYQ55648.1"/>
    </source>
</evidence>
<dbReference type="AlphaFoldDB" id="A0A3G3IIW6"/>
<proteinExistence type="predicted"/>
<organism evidence="2 3">
    <name type="scientific">Methanomethylophilus alvi</name>
    <dbReference type="NCBI Taxonomy" id="1291540"/>
    <lineage>
        <taxon>Archaea</taxon>
        <taxon>Methanobacteriati</taxon>
        <taxon>Thermoplasmatota</taxon>
        <taxon>Thermoplasmata</taxon>
        <taxon>Methanomassiliicoccales</taxon>
        <taxon>Methanomethylophilaceae</taxon>
        <taxon>Methanomethylophilus</taxon>
    </lineage>
</organism>
<name>A0A3G3IIW6_9ARCH</name>
<dbReference type="InterPro" id="IPR002577">
    <property type="entry name" value="HTH_HxlR"/>
</dbReference>
<dbReference type="InterPro" id="IPR036388">
    <property type="entry name" value="WH-like_DNA-bd_sf"/>
</dbReference>
<accession>A0A3G3IIW6</accession>
<reference evidence="2 3" key="1">
    <citation type="submission" date="2016-10" db="EMBL/GenBank/DDBJ databases">
        <title>Complete genome of the TMA-utilizing, human hosted archaeon Methanomethylophilus alvus Gen. nov, sp. nov., strain Mx-05, derived from a pure culture.</title>
        <authorList>
            <person name="Brugere J.-F."/>
            <person name="Ben Hania W."/>
            <person name="Chaudhary P.P."/>
            <person name="Gaci N."/>
            <person name="Borrel G."/>
            <person name="Cao Van Tuat L."/>
            <person name="Fardeau M.-L."/>
            <person name="Harris H.M.B."/>
            <person name="O'Toole P.W."/>
            <person name="Ollivier B."/>
        </authorList>
    </citation>
    <scope>NUCLEOTIDE SEQUENCE [LARGE SCALE GENOMIC DNA]</scope>
    <source>
        <strain evidence="2 3">Mx-05</strain>
    </source>
</reference>
<dbReference type="Gene3D" id="1.10.10.10">
    <property type="entry name" value="Winged helix-like DNA-binding domain superfamily/Winged helix DNA-binding domain"/>
    <property type="match status" value="1"/>
</dbReference>
<dbReference type="InterPro" id="IPR036390">
    <property type="entry name" value="WH_DNA-bd_sf"/>
</dbReference>